<gene>
    <name evidence="2" type="ORF">ACFO3I_19045</name>
</gene>
<dbReference type="GO" id="GO:0016787">
    <property type="term" value="F:hydrolase activity"/>
    <property type="evidence" value="ECO:0007669"/>
    <property type="project" value="UniProtKB-KW"/>
</dbReference>
<accession>A0ABV9JS50</accession>
<dbReference type="RefSeq" id="WP_377336795.1">
    <property type="nucleotide sequence ID" value="NZ_JBHSGB010000024.1"/>
</dbReference>
<dbReference type="Pfam" id="PF12697">
    <property type="entry name" value="Abhydrolase_6"/>
    <property type="match status" value="1"/>
</dbReference>
<organism evidence="2 3">
    <name type="scientific">Rheinheimera marina</name>
    <dbReference type="NCBI Taxonomy" id="1774958"/>
    <lineage>
        <taxon>Bacteria</taxon>
        <taxon>Pseudomonadati</taxon>
        <taxon>Pseudomonadota</taxon>
        <taxon>Gammaproteobacteria</taxon>
        <taxon>Chromatiales</taxon>
        <taxon>Chromatiaceae</taxon>
        <taxon>Rheinheimera</taxon>
    </lineage>
</organism>
<dbReference type="PANTHER" id="PTHR43798:SF33">
    <property type="entry name" value="HYDROLASE, PUTATIVE (AFU_ORTHOLOGUE AFUA_2G14860)-RELATED"/>
    <property type="match status" value="1"/>
</dbReference>
<evidence type="ECO:0000313" key="2">
    <source>
        <dbReference type="EMBL" id="MFC4657108.1"/>
    </source>
</evidence>
<dbReference type="SUPFAM" id="SSF53474">
    <property type="entry name" value="alpha/beta-Hydrolases"/>
    <property type="match status" value="1"/>
</dbReference>
<dbReference type="Gene3D" id="3.40.50.1820">
    <property type="entry name" value="alpha/beta hydrolase"/>
    <property type="match status" value="1"/>
</dbReference>
<name>A0ABV9JS50_9GAMM</name>
<comment type="caution">
    <text evidence="2">The sequence shown here is derived from an EMBL/GenBank/DDBJ whole genome shotgun (WGS) entry which is preliminary data.</text>
</comment>
<feature type="domain" description="AB hydrolase-1" evidence="1">
    <location>
        <begin position="32"/>
        <end position="279"/>
    </location>
</feature>
<keyword evidence="2" id="KW-0378">Hydrolase</keyword>
<dbReference type="InterPro" id="IPR000073">
    <property type="entry name" value="AB_hydrolase_1"/>
</dbReference>
<dbReference type="InterPro" id="IPR050266">
    <property type="entry name" value="AB_hydrolase_sf"/>
</dbReference>
<evidence type="ECO:0000259" key="1">
    <source>
        <dbReference type="Pfam" id="PF12697"/>
    </source>
</evidence>
<evidence type="ECO:0000313" key="3">
    <source>
        <dbReference type="Proteomes" id="UP001595962"/>
    </source>
</evidence>
<keyword evidence="3" id="KW-1185">Reference proteome</keyword>
<dbReference type="PANTHER" id="PTHR43798">
    <property type="entry name" value="MONOACYLGLYCEROL LIPASE"/>
    <property type="match status" value="1"/>
</dbReference>
<sequence length="310" mass="35373">MQLIPWHYDTDYGFTLRGYATQPRGLPVLHVLHGNGFCSRMYQPLLELLYPYFDLFLSDAQGHGDSDRGGPFIGWNASAELALAAFQAHRHHYTNVPCYGLGHSFGGVLTALINSRADSPFQKVVLLDPVFFTPLMLGSMQVLDWMGLYQHNPMARKARKRRETWQDRQHAWSYLYQRGMFKGWHDDALAAYIDHALHHQESRFSLKCPPNREAEIFASYPTGLWRALKQQCSPSLLVYGDATYGFVEKSARKWAGLNPAVQLFQVTGGHCFMQEEPKQSAWLIRHFFAANQPQADLSVSPPFHVTELDL</sequence>
<dbReference type="EMBL" id="JBHSGB010000024">
    <property type="protein sequence ID" value="MFC4657108.1"/>
    <property type="molecule type" value="Genomic_DNA"/>
</dbReference>
<protein>
    <submittedName>
        <fullName evidence="2">Alpha/beta hydrolase</fullName>
    </submittedName>
</protein>
<proteinExistence type="predicted"/>
<reference evidence="3" key="1">
    <citation type="journal article" date="2019" name="Int. J. Syst. Evol. Microbiol.">
        <title>The Global Catalogue of Microorganisms (GCM) 10K type strain sequencing project: providing services to taxonomists for standard genome sequencing and annotation.</title>
        <authorList>
            <consortium name="The Broad Institute Genomics Platform"/>
            <consortium name="The Broad Institute Genome Sequencing Center for Infectious Disease"/>
            <person name="Wu L."/>
            <person name="Ma J."/>
        </authorList>
    </citation>
    <scope>NUCLEOTIDE SEQUENCE [LARGE SCALE GENOMIC DNA]</scope>
    <source>
        <strain evidence="3">DT28</strain>
    </source>
</reference>
<dbReference type="Proteomes" id="UP001595962">
    <property type="component" value="Unassembled WGS sequence"/>
</dbReference>
<dbReference type="InterPro" id="IPR029058">
    <property type="entry name" value="AB_hydrolase_fold"/>
</dbReference>